<reference evidence="1 2" key="1">
    <citation type="submission" date="2015-06" db="EMBL/GenBank/DDBJ databases">
        <title>Expansion of signal transduction pathways in fungi by whole-genome duplication.</title>
        <authorList>
            <consortium name="DOE Joint Genome Institute"/>
            <person name="Corrochano L.M."/>
            <person name="Kuo A."/>
            <person name="Marcet-Houben M."/>
            <person name="Polaino S."/>
            <person name="Salamov A."/>
            <person name="Villalobos J.M."/>
            <person name="Alvarez M.I."/>
            <person name="Avalos J."/>
            <person name="Benito E.P."/>
            <person name="Benoit I."/>
            <person name="Burger G."/>
            <person name="Camino L.P."/>
            <person name="Canovas D."/>
            <person name="Cerda-Olmedo E."/>
            <person name="Cheng J.-F."/>
            <person name="Dominguez A."/>
            <person name="Elias M."/>
            <person name="Eslava A.P."/>
            <person name="Glaser F."/>
            <person name="Grimwood J."/>
            <person name="Gutierrez G."/>
            <person name="Heitman J."/>
            <person name="Henrissat B."/>
            <person name="Iturriaga E.A."/>
            <person name="Lang B.F."/>
            <person name="Lavin J.L."/>
            <person name="Lee S."/>
            <person name="Li W."/>
            <person name="Lindquist E."/>
            <person name="Lopez-Garcia S."/>
            <person name="Luque E.M."/>
            <person name="Marcos A.T."/>
            <person name="Martin J."/>
            <person name="Mccluskey K."/>
            <person name="Medina H.R."/>
            <person name="Miralles-Duran A."/>
            <person name="Miyazaki A."/>
            <person name="Munoz-Torres E."/>
            <person name="Oguiza J.A."/>
            <person name="Ohm R."/>
            <person name="Olmedo M."/>
            <person name="Orejas M."/>
            <person name="Ortiz-Castellanos L."/>
            <person name="Pisabarro A.G."/>
            <person name="Rodriguez-Romero J."/>
            <person name="Ruiz-Herrera J."/>
            <person name="Ruiz-Vazquez R."/>
            <person name="Sanz C."/>
            <person name="Schackwitz W."/>
            <person name="Schmutz J."/>
            <person name="Shahriari M."/>
            <person name="Shelest E."/>
            <person name="Silva-Franco F."/>
            <person name="Soanes D."/>
            <person name="Syed K."/>
            <person name="Tagua V.G."/>
            <person name="Talbot N.J."/>
            <person name="Thon M."/>
            <person name="De Vries R.P."/>
            <person name="Wiebenga A."/>
            <person name="Yadav J.S."/>
            <person name="Braun E.L."/>
            <person name="Baker S."/>
            <person name="Garre V."/>
            <person name="Horwitz B."/>
            <person name="Torres-Martinez S."/>
            <person name="Idnurm A."/>
            <person name="Herrera-Estrella A."/>
            <person name="Gabaldon T."/>
            <person name="Grigoriev I.V."/>
        </authorList>
    </citation>
    <scope>NUCLEOTIDE SEQUENCE [LARGE SCALE GENOMIC DNA]</scope>
    <source>
        <strain evidence="1 2">CBS 277.49</strain>
    </source>
</reference>
<protein>
    <submittedName>
        <fullName evidence="1">Uncharacterized protein</fullName>
    </submittedName>
</protein>
<gene>
    <name evidence="1" type="ORF">MUCCIDRAFT_161673</name>
</gene>
<name>A0A162TJ44_MUCCL</name>
<dbReference type="Proteomes" id="UP000077051">
    <property type="component" value="Unassembled WGS sequence"/>
</dbReference>
<comment type="caution">
    <text evidence="1">The sequence shown here is derived from an EMBL/GenBank/DDBJ whole genome shotgun (WGS) entry which is preliminary data.</text>
</comment>
<organism evidence="1 2">
    <name type="scientific">Mucor lusitanicus CBS 277.49</name>
    <dbReference type="NCBI Taxonomy" id="747725"/>
    <lineage>
        <taxon>Eukaryota</taxon>
        <taxon>Fungi</taxon>
        <taxon>Fungi incertae sedis</taxon>
        <taxon>Mucoromycota</taxon>
        <taxon>Mucoromycotina</taxon>
        <taxon>Mucoromycetes</taxon>
        <taxon>Mucorales</taxon>
        <taxon>Mucorineae</taxon>
        <taxon>Mucoraceae</taxon>
        <taxon>Mucor</taxon>
    </lineage>
</organism>
<dbReference type="EMBL" id="AMYB01000003">
    <property type="protein sequence ID" value="OAD04962.1"/>
    <property type="molecule type" value="Genomic_DNA"/>
</dbReference>
<proteinExistence type="predicted"/>
<sequence>MNPKVNTINMRVSQQTNAKYDYIIGFDLGALGLRCSYLRRVFYKDWQRGEEAGKVSVGFEARERRQEQSEADFCIINVKGYIFDLLSNSQMDGPSKERVSVDFFTALLQMITVATESAIKASNIDKCRYSFTIPDGFQHASEYAGLIRYAFIMAGFLTADDDEEEDRLLFVHDAVAAGHACLVDTRKHDKVWPIQNYLVCDIGSSFIKLSLVNREATDAMSEIRSLGSIETAAYHKFARKSKANINISNISKRVSKRSLISKFIKNNAYAL</sequence>
<evidence type="ECO:0000313" key="1">
    <source>
        <dbReference type="EMBL" id="OAD04962.1"/>
    </source>
</evidence>
<dbReference type="AlphaFoldDB" id="A0A162TJ44"/>
<keyword evidence="2" id="KW-1185">Reference proteome</keyword>
<dbReference type="STRING" id="747725.A0A162TJ44"/>
<evidence type="ECO:0000313" key="2">
    <source>
        <dbReference type="Proteomes" id="UP000077051"/>
    </source>
</evidence>
<dbReference type="VEuPathDB" id="FungiDB:MUCCIDRAFT_161673"/>
<accession>A0A162TJ44</accession>